<reference evidence="4" key="1">
    <citation type="journal article" date="2022" name="Cell">
        <title>Design, construction, and in vivo augmentation of a complex gut microbiome.</title>
        <authorList>
            <person name="Cheng A.G."/>
            <person name="Ho P.Y."/>
            <person name="Aranda-Diaz A."/>
            <person name="Jain S."/>
            <person name="Yu F.B."/>
            <person name="Meng X."/>
            <person name="Wang M."/>
            <person name="Iakiviak M."/>
            <person name="Nagashima K."/>
            <person name="Zhao A."/>
            <person name="Murugkar P."/>
            <person name="Patil A."/>
            <person name="Atabakhsh K."/>
            <person name="Weakley A."/>
            <person name="Yan J."/>
            <person name="Brumbaugh A.R."/>
            <person name="Higginbottom S."/>
            <person name="Dimas A."/>
            <person name="Shiver A.L."/>
            <person name="Deutschbauer A."/>
            <person name="Neff N."/>
            <person name="Sonnenburg J.L."/>
            <person name="Huang K.C."/>
            <person name="Fischbach M.A."/>
        </authorList>
    </citation>
    <scope>NUCLEOTIDE SEQUENCE</scope>
    <source>
        <strain evidence="4">AP11</strain>
    </source>
</reference>
<dbReference type="PANTHER" id="PTHR32234:SF0">
    <property type="entry name" value="THIOL:DISULFIDE INTERCHANGE PROTEIN DSBD"/>
    <property type="match status" value="1"/>
</dbReference>
<dbReference type="InterPro" id="IPR017937">
    <property type="entry name" value="Thioredoxin_CS"/>
</dbReference>
<keyword evidence="2" id="KW-0732">Signal</keyword>
<keyword evidence="1" id="KW-0676">Redox-active center</keyword>
<dbReference type="InterPro" id="IPR036249">
    <property type="entry name" value="Thioredoxin-like_sf"/>
</dbReference>
<dbReference type="SUPFAM" id="SSF52833">
    <property type="entry name" value="Thioredoxin-like"/>
    <property type="match status" value="1"/>
</dbReference>
<dbReference type="PROSITE" id="PS51352">
    <property type="entry name" value="THIOREDOXIN_2"/>
    <property type="match status" value="1"/>
</dbReference>
<dbReference type="PROSITE" id="PS00194">
    <property type="entry name" value="THIOREDOXIN_1"/>
    <property type="match status" value="1"/>
</dbReference>
<dbReference type="Proteomes" id="UP001059295">
    <property type="component" value="Chromosome"/>
</dbReference>
<dbReference type="Pfam" id="PF00085">
    <property type="entry name" value="Thioredoxin"/>
    <property type="match status" value="1"/>
</dbReference>
<dbReference type="InterPro" id="IPR013766">
    <property type="entry name" value="Thioredoxin_domain"/>
</dbReference>
<evidence type="ECO:0000313" key="4">
    <source>
        <dbReference type="EMBL" id="UWN56588.1"/>
    </source>
</evidence>
<dbReference type="PANTHER" id="PTHR32234">
    <property type="entry name" value="THIOL:DISULFIDE INTERCHANGE PROTEIN DSBD"/>
    <property type="match status" value="1"/>
</dbReference>
<protein>
    <submittedName>
        <fullName evidence="4">Thioredoxin domain-containing protein</fullName>
    </submittedName>
</protein>
<gene>
    <name evidence="4" type="ORF">NQ491_07945</name>
</gene>
<feature type="signal peptide" evidence="2">
    <location>
        <begin position="1"/>
        <end position="19"/>
    </location>
</feature>
<evidence type="ECO:0000256" key="1">
    <source>
        <dbReference type="ARBA" id="ARBA00023284"/>
    </source>
</evidence>
<evidence type="ECO:0000313" key="5">
    <source>
        <dbReference type="Proteomes" id="UP001059295"/>
    </source>
</evidence>
<organism evidence="4 5">
    <name type="scientific">Alistipes ihumii AP11</name>
    <dbReference type="NCBI Taxonomy" id="1211813"/>
    <lineage>
        <taxon>Bacteria</taxon>
        <taxon>Pseudomonadati</taxon>
        <taxon>Bacteroidota</taxon>
        <taxon>Bacteroidia</taxon>
        <taxon>Bacteroidales</taxon>
        <taxon>Rikenellaceae</taxon>
        <taxon>Alistipes</taxon>
    </lineage>
</organism>
<dbReference type="GeneID" id="82891657"/>
<keyword evidence="5" id="KW-1185">Reference proteome</keyword>
<accession>A0ABY5UXF7</accession>
<proteinExistence type="predicted"/>
<sequence>MKKWMTAALLVLFAATAFAQKNQGTVFEKGTLKELLALADEQDKYLFVDVYATWCGPCQIMAKQIFPQQKVGEFFNKTFVNAKFDAEKGEGVDVAKRYSVKAYPTFLILDSDGEEVGRIVGGADADRFIEEVRKVLENIER</sequence>
<name>A0ABY5UXF7_9BACT</name>
<dbReference type="EMBL" id="CP102294">
    <property type="protein sequence ID" value="UWN56588.1"/>
    <property type="molecule type" value="Genomic_DNA"/>
</dbReference>
<feature type="domain" description="Thioredoxin" evidence="3">
    <location>
        <begin position="9"/>
        <end position="137"/>
    </location>
</feature>
<evidence type="ECO:0000256" key="2">
    <source>
        <dbReference type="SAM" id="SignalP"/>
    </source>
</evidence>
<feature type="chain" id="PRO_5046682829" evidence="2">
    <location>
        <begin position="20"/>
        <end position="141"/>
    </location>
</feature>
<dbReference type="RefSeq" id="WP_019246712.1">
    <property type="nucleotide sequence ID" value="NZ_CAPH01000018.1"/>
</dbReference>
<evidence type="ECO:0000259" key="3">
    <source>
        <dbReference type="PROSITE" id="PS51352"/>
    </source>
</evidence>
<dbReference type="Gene3D" id="3.40.30.10">
    <property type="entry name" value="Glutaredoxin"/>
    <property type="match status" value="1"/>
</dbReference>